<dbReference type="KEGG" id="mfc:BRM9_2146"/>
<dbReference type="Proteomes" id="UP000029661">
    <property type="component" value="Chromosome"/>
</dbReference>
<dbReference type="EMBL" id="CP006933">
    <property type="protein sequence ID" value="AIS32948.1"/>
    <property type="molecule type" value="Genomic_DNA"/>
</dbReference>
<protein>
    <submittedName>
        <fullName evidence="2">Uncharacterized protein</fullName>
    </submittedName>
</protein>
<dbReference type="EMBL" id="JADIIL010000021">
    <property type="protein sequence ID" value="MBF4475052.1"/>
    <property type="molecule type" value="Genomic_DNA"/>
</dbReference>
<proteinExistence type="predicted"/>
<feature type="transmembrane region" description="Helical" evidence="1">
    <location>
        <begin position="18"/>
        <end position="37"/>
    </location>
</feature>
<dbReference type="AlphaFoldDB" id="A0A089ZJ17"/>
<dbReference type="Proteomes" id="UP000062768">
    <property type="component" value="Chromosome I"/>
</dbReference>
<reference evidence="5" key="3">
    <citation type="submission" date="2020-10" db="EMBL/GenBank/DDBJ databases">
        <title>Dehalococcoides mccartyi of a TCE/Cr reducing biochatode.</title>
        <authorList>
            <person name="Matturro B."/>
        </authorList>
    </citation>
    <scope>NUCLEOTIDE SEQUENCE</scope>
    <source>
        <strain evidence="5">Bin2</strain>
    </source>
</reference>
<dbReference type="KEGG" id="mfi:DSM1535_1534"/>
<dbReference type="Proteomes" id="UP000606900">
    <property type="component" value="Unassembled WGS sequence"/>
</dbReference>
<feature type="transmembrane region" description="Helical" evidence="1">
    <location>
        <begin position="43"/>
        <end position="60"/>
    </location>
</feature>
<evidence type="ECO:0000313" key="4">
    <source>
        <dbReference type="EMBL" id="CEL23840.1"/>
    </source>
</evidence>
<evidence type="ECO:0000313" key="2">
    <source>
        <dbReference type="EMBL" id="AIS32948.1"/>
    </source>
</evidence>
<accession>A0A089ZJ17</accession>
<keyword evidence="7" id="KW-1185">Reference proteome</keyword>
<dbReference type="PATRIC" id="fig|2162.10.peg.193"/>
<gene>
    <name evidence="2" type="ORF">BRM9_2146</name>
    <name evidence="3" type="ORF">DSM1535_1534</name>
    <name evidence="5" type="ORF">ISP06_06230</name>
    <name evidence="4" type="ORF">MB9_0184</name>
</gene>
<organism evidence="2 6">
    <name type="scientific">Methanobacterium formicicum</name>
    <dbReference type="NCBI Taxonomy" id="2162"/>
    <lineage>
        <taxon>Archaea</taxon>
        <taxon>Methanobacteriati</taxon>
        <taxon>Methanobacteriota</taxon>
        <taxon>Methanomada group</taxon>
        <taxon>Methanobacteria</taxon>
        <taxon>Methanobacteriales</taxon>
        <taxon>Methanobacteriaceae</taxon>
        <taxon>Methanobacterium</taxon>
    </lineage>
</organism>
<keyword evidence="1" id="KW-1133">Transmembrane helix</keyword>
<dbReference type="GeneID" id="26738450"/>
<reference evidence="2" key="1">
    <citation type="submission" date="2013-12" db="EMBL/GenBank/DDBJ databases">
        <title>The complete genome sequence of Methanobacterium sp. BRM9.</title>
        <authorList>
            <consortium name="Pastoral Greenhouse Gas Research Consortium"/>
            <person name="Kelly W.J."/>
            <person name="Leahy S.C."/>
            <person name="Perry R."/>
            <person name="Li D."/>
            <person name="Altermann E."/>
            <person name="Lambie S.C."/>
            <person name="Attwood G.T."/>
        </authorList>
    </citation>
    <scope>NUCLEOTIDE SEQUENCE [LARGE SCALE GENOMIC DNA]</scope>
    <source>
        <strain evidence="2">BRM9</strain>
    </source>
</reference>
<name>A0A089ZJ17_METFO</name>
<sequence>MNRVFKGLQSYLTDWKNLLTHSLVGVAILLIALFAPVSPYLRIAFVVVVIVFNVIRMKYFSGKNDK</sequence>
<evidence type="ECO:0000313" key="7">
    <source>
        <dbReference type="Proteomes" id="UP000062768"/>
    </source>
</evidence>
<evidence type="ECO:0000313" key="5">
    <source>
        <dbReference type="EMBL" id="MBF4475052.1"/>
    </source>
</evidence>
<keyword evidence="1" id="KW-0472">Membrane</keyword>
<keyword evidence="1" id="KW-0812">Transmembrane</keyword>
<dbReference type="OrthoDB" id="82270at2157"/>
<evidence type="ECO:0000256" key="1">
    <source>
        <dbReference type="SAM" id="Phobius"/>
    </source>
</evidence>
<evidence type="ECO:0000313" key="6">
    <source>
        <dbReference type="Proteomes" id="UP000029661"/>
    </source>
</evidence>
<reference evidence="4" key="2">
    <citation type="submission" date="2014-09" db="EMBL/GenBank/DDBJ databases">
        <authorList>
            <person name="Bishop-Lilly K.A."/>
            <person name="Broomall S.M."/>
            <person name="Chain P.S."/>
            <person name="Chertkov O."/>
            <person name="Coyne S.R."/>
            <person name="Daligault H.E."/>
            <person name="Davenport K.W."/>
            <person name="Erkkila T."/>
            <person name="Frey K.G."/>
            <person name="Gibbons H.S."/>
            <person name="Gu W."/>
            <person name="Jaissle J."/>
            <person name="Johnson S.L."/>
            <person name="Koroleva G.I."/>
            <person name="Ladner J.T."/>
            <person name="Lo C.-C."/>
            <person name="Minogue T.D."/>
            <person name="Munk C."/>
            <person name="Palacios G.F."/>
            <person name="Redden C.L."/>
            <person name="Rosenzweig C.N."/>
            <person name="Scholz M.B."/>
            <person name="Teshima H."/>
            <person name="Xu Y."/>
        </authorList>
    </citation>
    <scope>NUCLEOTIDE SEQUENCE</scope>
    <source>
        <strain evidence="4">Mb9</strain>
    </source>
</reference>
<dbReference type="EMBL" id="LN515531">
    <property type="protein sequence ID" value="CEA13867.1"/>
    <property type="molecule type" value="Genomic_DNA"/>
</dbReference>
<evidence type="ECO:0000313" key="3">
    <source>
        <dbReference type="EMBL" id="CEA13867.1"/>
    </source>
</evidence>
<dbReference type="RefSeq" id="WP_048073006.1">
    <property type="nucleotide sequence ID" value="NZ_CP006933.1"/>
</dbReference>
<dbReference type="EMBL" id="LN734822">
    <property type="protein sequence ID" value="CEL23840.1"/>
    <property type="molecule type" value="Genomic_DNA"/>
</dbReference>